<dbReference type="EMBL" id="JAAHCF010000241">
    <property type="protein sequence ID" value="KAK8146004.1"/>
    <property type="molecule type" value="Genomic_DNA"/>
</dbReference>
<name>A0AAW0RUP5_9HYPO</name>
<gene>
    <name evidence="2" type="ORF">G3M48_003735</name>
</gene>
<keyword evidence="1" id="KW-0732">Signal</keyword>
<comment type="caution">
    <text evidence="2">The sequence shown here is derived from an EMBL/GenBank/DDBJ whole genome shotgun (WGS) entry which is preliminary data.</text>
</comment>
<evidence type="ECO:0000313" key="3">
    <source>
        <dbReference type="Proteomes" id="UP001397290"/>
    </source>
</evidence>
<dbReference type="Proteomes" id="UP001397290">
    <property type="component" value="Unassembled WGS sequence"/>
</dbReference>
<dbReference type="Gene3D" id="3.40.50.150">
    <property type="entry name" value="Vaccinia Virus protein VP39"/>
    <property type="match status" value="1"/>
</dbReference>
<dbReference type="Pfam" id="PF02353">
    <property type="entry name" value="CMAS"/>
    <property type="match status" value="1"/>
</dbReference>
<evidence type="ECO:0000256" key="1">
    <source>
        <dbReference type="SAM" id="SignalP"/>
    </source>
</evidence>
<sequence>MPAMLSIQGAVCLALATAKPLNIGDTTTTTTIDVLMPTDGPDVLPLLELDPASRVPVTVATGIAPEVEARRRLSLATAHGGALDLPAAPPAPTDGVATADSARVTVVNHHDMAITTVLVTGEGDEPEGNVGAGSLERGEFGIFTVKEGWSGRVALNVAGSPVTMGDESLIEGSFTDQGHAVIGDINVSYVDGFTVPALCWCNENGRSAGCSKDLHKLMECPTPNGHGACRNPSRGLNVSEPTAFFEPCFYQGGAYTFDWDHEANSLNGFCPDEQYTCCIGEHFAQPSLALWSNTWSMDTLSANVRYSHLTWNCPLSASSAEHLLHKLELDAEKTIVDIGCGWGELLLRAAKTSGTAAVGVDTDAHLLARCKSSADQQNIEIELVNMAGREWKDQRDRAVCIGSSHAFGGTRQMLERLATIVPQGRVLTSRGHVLGEAAVERVRGRAWRGGAVPEEYCGAV</sequence>
<dbReference type="InterPro" id="IPR029063">
    <property type="entry name" value="SAM-dependent_MTases_sf"/>
</dbReference>
<feature type="signal peptide" evidence="1">
    <location>
        <begin position="1"/>
        <end position="18"/>
    </location>
</feature>
<dbReference type="InterPro" id="IPR037176">
    <property type="entry name" value="Osmotin/thaumatin-like_sf"/>
</dbReference>
<proteinExistence type="predicted"/>
<feature type="chain" id="PRO_5043429882" description="Methyltransferase domain-containing protein" evidence="1">
    <location>
        <begin position="19"/>
        <end position="460"/>
    </location>
</feature>
<dbReference type="AlphaFoldDB" id="A0AAW0RUP5"/>
<reference evidence="2 3" key="1">
    <citation type="submission" date="2020-02" db="EMBL/GenBank/DDBJ databases">
        <title>Comparative genomics of the hypocrealean fungal genus Beauvera.</title>
        <authorList>
            <person name="Showalter D.N."/>
            <person name="Bushley K.E."/>
            <person name="Rehner S.A."/>
        </authorList>
    </citation>
    <scope>NUCLEOTIDE SEQUENCE [LARGE SCALE GENOMIC DNA]</scope>
    <source>
        <strain evidence="2 3">ARSEF4384</strain>
    </source>
</reference>
<keyword evidence="3" id="KW-1185">Reference proteome</keyword>
<evidence type="ECO:0000313" key="2">
    <source>
        <dbReference type="EMBL" id="KAK8146004.1"/>
    </source>
</evidence>
<dbReference type="SUPFAM" id="SSF53335">
    <property type="entry name" value="S-adenosyl-L-methionine-dependent methyltransferases"/>
    <property type="match status" value="1"/>
</dbReference>
<organism evidence="2 3">
    <name type="scientific">Beauveria asiatica</name>
    <dbReference type="NCBI Taxonomy" id="1069075"/>
    <lineage>
        <taxon>Eukaryota</taxon>
        <taxon>Fungi</taxon>
        <taxon>Dikarya</taxon>
        <taxon>Ascomycota</taxon>
        <taxon>Pezizomycotina</taxon>
        <taxon>Sordariomycetes</taxon>
        <taxon>Hypocreomycetidae</taxon>
        <taxon>Hypocreales</taxon>
        <taxon>Cordycipitaceae</taxon>
        <taxon>Beauveria</taxon>
    </lineage>
</organism>
<dbReference type="CDD" id="cd02440">
    <property type="entry name" value="AdoMet_MTases"/>
    <property type="match status" value="1"/>
</dbReference>
<protein>
    <recommendedName>
        <fullName evidence="4">Methyltransferase domain-containing protein</fullName>
    </recommendedName>
</protein>
<accession>A0AAW0RUP5</accession>
<dbReference type="SUPFAM" id="SSF49870">
    <property type="entry name" value="Osmotin, thaumatin-like protein"/>
    <property type="match status" value="1"/>
</dbReference>
<evidence type="ECO:0008006" key="4">
    <source>
        <dbReference type="Google" id="ProtNLM"/>
    </source>
</evidence>